<feature type="domain" description="Flavinylation-associated cytochrome" evidence="2">
    <location>
        <begin position="73"/>
        <end position="131"/>
    </location>
</feature>
<proteinExistence type="predicted"/>
<organism evidence="3 4">
    <name type="scientific">Dorea acetigenes</name>
    <dbReference type="NCBI Taxonomy" id="2981787"/>
    <lineage>
        <taxon>Bacteria</taxon>
        <taxon>Bacillati</taxon>
        <taxon>Bacillota</taxon>
        <taxon>Clostridia</taxon>
        <taxon>Lachnospirales</taxon>
        <taxon>Lachnospiraceae</taxon>
        <taxon>Dorea</taxon>
    </lineage>
</organism>
<feature type="transmembrane region" description="Helical" evidence="1">
    <location>
        <begin position="5"/>
        <end position="25"/>
    </location>
</feature>
<comment type="caution">
    <text evidence="3">The sequence shown here is derived from an EMBL/GenBank/DDBJ whole genome shotgun (WGS) entry which is preliminary data.</text>
</comment>
<keyword evidence="1" id="KW-0472">Membrane</keyword>
<dbReference type="InterPro" id="IPR025517">
    <property type="entry name" value="DUF4405"/>
</dbReference>
<feature type="transmembrane region" description="Helical" evidence="1">
    <location>
        <begin position="192"/>
        <end position="214"/>
    </location>
</feature>
<sequence>MKPKMIAKICVDIGMTIALLLLMPYELVGQAAHEWIGIGIFILFIVHHILNWKWSRNSLKGKYTPLRIWQTILVIFALVSMIGSMVSGAILSRHALSFLPISGGRSFGRSLHMLASYWGFVLLSLHLGLHWSMMIGMAKKAVKKPSAVRTWILRILSLAIAGYGVFAFVKREIGSYMLLRIQFVFFNFEEPLIFFLLDYAAVMGLFVFIGHYLTEILKYCSRKRQMQPADNKRFPD</sequence>
<dbReference type="RefSeq" id="WP_158371657.1">
    <property type="nucleotide sequence ID" value="NZ_JAOQJU010000027.1"/>
</dbReference>
<dbReference type="Pfam" id="PF14358">
    <property type="entry name" value="DUF4405"/>
    <property type="match status" value="1"/>
</dbReference>
<keyword evidence="4" id="KW-1185">Reference proteome</keyword>
<evidence type="ECO:0000313" key="4">
    <source>
        <dbReference type="Proteomes" id="UP001652431"/>
    </source>
</evidence>
<name>A0ABT2RQZ3_9FIRM</name>
<feature type="transmembrane region" description="Helical" evidence="1">
    <location>
        <begin position="71"/>
        <end position="91"/>
    </location>
</feature>
<feature type="transmembrane region" description="Helical" evidence="1">
    <location>
        <begin position="151"/>
        <end position="169"/>
    </location>
</feature>
<evidence type="ECO:0000256" key="1">
    <source>
        <dbReference type="SAM" id="Phobius"/>
    </source>
</evidence>
<feature type="transmembrane region" description="Helical" evidence="1">
    <location>
        <begin position="111"/>
        <end position="131"/>
    </location>
</feature>
<reference evidence="3 4" key="1">
    <citation type="journal article" date="2021" name="ISME Commun">
        <title>Automated analysis of genomic sequences facilitates high-throughput and comprehensive description of bacteria.</title>
        <authorList>
            <person name="Hitch T.C.A."/>
        </authorList>
    </citation>
    <scope>NUCLEOTIDE SEQUENCE [LARGE SCALE GENOMIC DNA]</scope>
    <source>
        <strain evidence="3 4">Sanger_03</strain>
    </source>
</reference>
<evidence type="ECO:0000313" key="3">
    <source>
        <dbReference type="EMBL" id="MCU6687833.1"/>
    </source>
</evidence>
<feature type="transmembrane region" description="Helical" evidence="1">
    <location>
        <begin position="31"/>
        <end position="50"/>
    </location>
</feature>
<keyword evidence="1" id="KW-0812">Transmembrane</keyword>
<gene>
    <name evidence="3" type="ORF">OCV99_15115</name>
</gene>
<protein>
    <submittedName>
        <fullName evidence="3">DUF4405 domain-containing protein</fullName>
    </submittedName>
</protein>
<dbReference type="Proteomes" id="UP001652431">
    <property type="component" value="Unassembled WGS sequence"/>
</dbReference>
<dbReference type="EMBL" id="JAOQJU010000027">
    <property type="protein sequence ID" value="MCU6687833.1"/>
    <property type="molecule type" value="Genomic_DNA"/>
</dbReference>
<evidence type="ECO:0000259" key="2">
    <source>
        <dbReference type="Pfam" id="PF14358"/>
    </source>
</evidence>
<keyword evidence="1" id="KW-1133">Transmembrane helix</keyword>
<accession>A0ABT2RQZ3</accession>